<comment type="caution">
    <text evidence="1">The sequence shown here is derived from an EMBL/GenBank/DDBJ whole genome shotgun (WGS) entry which is preliminary data.</text>
</comment>
<organism evidence="1 2">
    <name type="scientific">Kitasatospora kifunensis</name>
    <name type="common">Streptomyces kifunensis</name>
    <dbReference type="NCBI Taxonomy" id="58351"/>
    <lineage>
        <taxon>Bacteria</taxon>
        <taxon>Bacillati</taxon>
        <taxon>Actinomycetota</taxon>
        <taxon>Actinomycetes</taxon>
        <taxon>Kitasatosporales</taxon>
        <taxon>Streptomycetaceae</taxon>
        <taxon>Kitasatospora</taxon>
    </lineage>
</organism>
<evidence type="ECO:0000313" key="1">
    <source>
        <dbReference type="EMBL" id="MBB4928717.1"/>
    </source>
</evidence>
<dbReference type="EMBL" id="JACHJV010000003">
    <property type="protein sequence ID" value="MBB4928717.1"/>
    <property type="molecule type" value="Genomic_DNA"/>
</dbReference>
<accession>A0A7W7RB25</accession>
<dbReference type="RefSeq" id="WP_184946258.1">
    <property type="nucleotide sequence ID" value="NZ_JACHJV010000003.1"/>
</dbReference>
<dbReference type="AlphaFoldDB" id="A0A7W7RB25"/>
<keyword evidence="2" id="KW-1185">Reference proteome</keyword>
<evidence type="ECO:0000313" key="2">
    <source>
        <dbReference type="Proteomes" id="UP000540506"/>
    </source>
</evidence>
<sequence>MLRDGRLLALDGDAVELAAAGLVRLGVQEWLGEAAGAAAGRIRAASFARAWLAFGDLSAPGLRVPAAPVVRSLVRQGAQLLLRARHGDCPAVLEWLGLRSAEAAEQARLTGAAHPAEPTALTLVWHGVQALTAEDGHSHGRRIDDRCEAYIREHHRHQDTLALTLACAQLAAGALLELGDGDPVRADVRLEEHAARHMPLDGPVPLWVPGWPRHPAG</sequence>
<dbReference type="Proteomes" id="UP000540506">
    <property type="component" value="Unassembled WGS sequence"/>
</dbReference>
<proteinExistence type="predicted"/>
<gene>
    <name evidence="1" type="ORF">FHR34_007814</name>
</gene>
<reference evidence="1 2" key="1">
    <citation type="submission" date="2020-08" db="EMBL/GenBank/DDBJ databases">
        <title>Sequencing the genomes of 1000 actinobacteria strains.</title>
        <authorList>
            <person name="Klenk H.-P."/>
        </authorList>
    </citation>
    <scope>NUCLEOTIDE SEQUENCE [LARGE SCALE GENOMIC DNA]</scope>
    <source>
        <strain evidence="1 2">DSM 41654</strain>
    </source>
</reference>
<protein>
    <submittedName>
        <fullName evidence="1">Uncharacterized protein</fullName>
    </submittedName>
</protein>
<name>A0A7W7RB25_KITKI</name>